<evidence type="ECO:0000259" key="1">
    <source>
        <dbReference type="Pfam" id="PF23343"/>
    </source>
</evidence>
<dbReference type="OrthoDB" id="9814853at2"/>
<protein>
    <recommendedName>
        <fullName evidence="1">Replication-associated protein ORF2/G2P domain-containing protein</fullName>
    </recommendedName>
</protein>
<accession>A0A1F2PD29</accession>
<sequence>MPYVKKTTRAGMTIEVEKYFTTRYHKKGITRGENKKPTPEKMAIINERNAEKNLRQLINNNFGPGDLHQTLTYKKELRPDPEESKKELERYLRKVRTIYKRRGHDLKYITVTEYKNKAIHHHLIINMVNGISVKELNDLWQNGRTRFTYLDDTGQYGALAHYLIKETRKTYQEKGSPSGKRWNPSRNLEKPKTDVEIVKAKEWRKEPAPKKGYMLEKDSIREGYHDFTGWPFQCYSMVKIENRKRYGNEKQKRKPL</sequence>
<name>A0A1F2PD29_9FIRM</name>
<dbReference type="RefSeq" id="WP_070372571.1">
    <property type="nucleotide sequence ID" value="NZ_LKEU01000043.1"/>
</dbReference>
<comment type="caution">
    <text evidence="2">The sequence shown here is derived from an EMBL/GenBank/DDBJ whole genome shotgun (WGS) entry which is preliminary data.</text>
</comment>
<proteinExistence type="predicted"/>
<dbReference type="Pfam" id="PF23343">
    <property type="entry name" value="REP_ORF2-G2P"/>
    <property type="match status" value="1"/>
</dbReference>
<feature type="domain" description="Replication-associated protein ORF2/G2P" evidence="1">
    <location>
        <begin position="69"/>
        <end position="166"/>
    </location>
</feature>
<evidence type="ECO:0000313" key="3">
    <source>
        <dbReference type="Proteomes" id="UP000176244"/>
    </source>
</evidence>
<dbReference type="Proteomes" id="UP000176244">
    <property type="component" value="Unassembled WGS sequence"/>
</dbReference>
<dbReference type="AlphaFoldDB" id="A0A1F2PD29"/>
<dbReference type="EMBL" id="LKEU01000043">
    <property type="protein sequence ID" value="OFV69277.1"/>
    <property type="molecule type" value="Genomic_DNA"/>
</dbReference>
<reference evidence="2 3" key="1">
    <citation type="submission" date="2015-09" db="EMBL/GenBank/DDBJ databases">
        <title>Genome sequence of Acetobacterium wieringae DSM 1911.</title>
        <authorList>
            <person name="Poehlein A."/>
            <person name="Bengelsdorf F.R."/>
            <person name="Schiel-Bengelsdorf B."/>
            <person name="Duerre P."/>
            <person name="Daniel R."/>
        </authorList>
    </citation>
    <scope>NUCLEOTIDE SEQUENCE [LARGE SCALE GENOMIC DNA]</scope>
    <source>
        <strain evidence="2 3">DSM 1911</strain>
    </source>
</reference>
<dbReference type="STRING" id="52694.ACWI_33210"/>
<evidence type="ECO:0000313" key="2">
    <source>
        <dbReference type="EMBL" id="OFV69277.1"/>
    </source>
</evidence>
<gene>
    <name evidence="2" type="ORF">ACWI_33210</name>
</gene>
<organism evidence="2 3">
    <name type="scientific">Acetobacterium wieringae</name>
    <dbReference type="NCBI Taxonomy" id="52694"/>
    <lineage>
        <taxon>Bacteria</taxon>
        <taxon>Bacillati</taxon>
        <taxon>Bacillota</taxon>
        <taxon>Clostridia</taxon>
        <taxon>Eubacteriales</taxon>
        <taxon>Eubacteriaceae</taxon>
        <taxon>Acetobacterium</taxon>
    </lineage>
</organism>
<dbReference type="InterPro" id="IPR056906">
    <property type="entry name" value="ORF2/G2P_dom"/>
</dbReference>